<dbReference type="InterPro" id="IPR047168">
    <property type="entry name" value="LEC1-like"/>
</dbReference>
<accession>A0A9P4TRA2</accession>
<feature type="compositionally biased region" description="Polar residues" evidence="1">
    <location>
        <begin position="299"/>
        <end position="314"/>
    </location>
</feature>
<feature type="region of interest" description="Disordered" evidence="1">
    <location>
        <begin position="843"/>
        <end position="934"/>
    </location>
</feature>
<evidence type="ECO:0000256" key="1">
    <source>
        <dbReference type="SAM" id="MobiDB-lite"/>
    </source>
</evidence>
<gene>
    <name evidence="3" type="ORF">EJ08DRAFT_654833</name>
</gene>
<dbReference type="InterPro" id="IPR024554">
    <property type="entry name" value="LEC1-like_C"/>
</dbReference>
<evidence type="ECO:0000313" key="4">
    <source>
        <dbReference type="Proteomes" id="UP000800235"/>
    </source>
</evidence>
<feature type="domain" description="PX" evidence="2">
    <location>
        <begin position="195"/>
        <end position="408"/>
    </location>
</feature>
<dbReference type="InterPro" id="IPR036871">
    <property type="entry name" value="PX_dom_sf"/>
</dbReference>
<feature type="compositionally biased region" description="Acidic residues" evidence="1">
    <location>
        <begin position="873"/>
        <end position="886"/>
    </location>
</feature>
<evidence type="ECO:0000313" key="3">
    <source>
        <dbReference type="EMBL" id="KAF2415787.1"/>
    </source>
</evidence>
<dbReference type="Pfam" id="PF12825">
    <property type="entry name" value="DUF3818"/>
    <property type="match status" value="1"/>
</dbReference>
<keyword evidence="4" id="KW-1185">Reference proteome</keyword>
<dbReference type="Gene3D" id="3.30.1520.10">
    <property type="entry name" value="Phox-like domain"/>
    <property type="match status" value="1"/>
</dbReference>
<dbReference type="PANTHER" id="PTHR47185:SF1">
    <property type="entry name" value="PX DOMAIN-CONTAINING PROTEIN YPR097W"/>
    <property type="match status" value="1"/>
</dbReference>
<feature type="region of interest" description="Disordered" evidence="1">
    <location>
        <begin position="296"/>
        <end position="366"/>
    </location>
</feature>
<feature type="compositionally biased region" description="Basic and acidic residues" evidence="1">
    <location>
        <begin position="317"/>
        <end position="337"/>
    </location>
</feature>
<dbReference type="InterPro" id="IPR024555">
    <property type="entry name" value="PX-associated"/>
</dbReference>
<sequence>MDSTLLERFRLQRADTSYRSIPRPGAVLTGKQEHYLKRELIGHQVRDEIGELNSPTALRRFGAPFKGDKGEVVPQDSELPLLRYLFVHHVRTFPFLDQAREQEFWQDRVQLFLESFATKQISSSEDRLEDTKRKKLAKKAEKLVEIMMVSGIPTASGYEERIRFAELEVVDRGAQENGLIANTPQGHFINGWDVNVAGVRMHTTKKRFNRSATEGEYIIRVKAGESPEHFVVRRYEDFKDMHDKLRLELAGKVLPPLPKKNSTDYVMPSFMDDASSLSSFESDEMVPMEKLRGKLAAEDSTSAIPSTDSTSSLTFYDAKENPSSDKLKPLGMRDRVKNKVHHRRNRSSVSIKPGHSPRTSMDQGSPPVLFREAQRVSLRAALRTLLQNQHIARSTSMQEFLIKDKVTLDPAELGDIEKRKTIDEKRILEQTKFYEIAQRRAAEVDVHMERFRRQIIESNGLRSLFASIKQKNSIAKLPPEHKKVAEWLRIEIAATIYHLFLAEDNSAELFAQLKRIHSLFPYAIVKNIVRFANPIALFPRILDVFMAQPFGSRSLLQHIFGMAIQDGVNNVQKSITILITQKIQDADFPARIQKYVELDEDIKSEVKFEAKAKNIDLVLEILQSPRVGDVLSHDQLSVATGAHSAWKGAVENVGSEHTADAELFAHMKQLLKLYLRQRDKVKMLEIINEPNTIKLLRNLLEIFYEPIMRVIKSANVYNSVTDLSSFIDDIIKTVEEAQRQGFSADPNQTVQAFIDLCARHEDDFYQFVHEMHKHDNGLFDALMGHIEGILAFLRSGPKGGALDMNVLFKEAIENGVVDQIRATREVNSLIKWQIKRKRWHQEKTKLKMAEATSAGEAPRNMPGFSAIRPSDFGVDEEDLSDLEESIESWSSGESEDEDGSDGILAEQKRRARQARLRSGAGEPPKPPINELNKLMPGFLNGLREVLAE</sequence>
<dbReference type="Pfam" id="PF00787">
    <property type="entry name" value="PX"/>
    <property type="match status" value="1"/>
</dbReference>
<name>A0A9P4TRA2_9PEZI</name>
<dbReference type="SUPFAM" id="SSF64268">
    <property type="entry name" value="PX domain"/>
    <property type="match status" value="1"/>
</dbReference>
<organism evidence="3 4">
    <name type="scientific">Tothia fuscella</name>
    <dbReference type="NCBI Taxonomy" id="1048955"/>
    <lineage>
        <taxon>Eukaryota</taxon>
        <taxon>Fungi</taxon>
        <taxon>Dikarya</taxon>
        <taxon>Ascomycota</taxon>
        <taxon>Pezizomycotina</taxon>
        <taxon>Dothideomycetes</taxon>
        <taxon>Pleosporomycetidae</taxon>
        <taxon>Venturiales</taxon>
        <taxon>Cylindrosympodiaceae</taxon>
        <taxon>Tothia</taxon>
    </lineage>
</organism>
<dbReference type="PANTHER" id="PTHR47185">
    <property type="entry name" value="PX DOMAIN-CONTAINING PROTEIN YPR097W"/>
    <property type="match status" value="1"/>
</dbReference>
<dbReference type="PROSITE" id="PS50195">
    <property type="entry name" value="PX"/>
    <property type="match status" value="1"/>
</dbReference>
<dbReference type="Proteomes" id="UP000800235">
    <property type="component" value="Unassembled WGS sequence"/>
</dbReference>
<comment type="caution">
    <text evidence="3">The sequence shown here is derived from an EMBL/GenBank/DDBJ whole genome shotgun (WGS) entry which is preliminary data.</text>
</comment>
<dbReference type="AlphaFoldDB" id="A0A9P4TRA2"/>
<dbReference type="EMBL" id="MU007182">
    <property type="protein sequence ID" value="KAF2415787.1"/>
    <property type="molecule type" value="Genomic_DNA"/>
</dbReference>
<dbReference type="Pfam" id="PF12828">
    <property type="entry name" value="PXB"/>
    <property type="match status" value="1"/>
</dbReference>
<evidence type="ECO:0000259" key="2">
    <source>
        <dbReference type="PROSITE" id="PS50195"/>
    </source>
</evidence>
<dbReference type="InterPro" id="IPR001683">
    <property type="entry name" value="PX_dom"/>
</dbReference>
<dbReference type="OrthoDB" id="71672at2759"/>
<dbReference type="GO" id="GO:0035091">
    <property type="term" value="F:phosphatidylinositol binding"/>
    <property type="evidence" value="ECO:0007669"/>
    <property type="project" value="InterPro"/>
</dbReference>
<proteinExistence type="predicted"/>
<reference evidence="3" key="1">
    <citation type="journal article" date="2020" name="Stud. Mycol.">
        <title>101 Dothideomycetes genomes: a test case for predicting lifestyles and emergence of pathogens.</title>
        <authorList>
            <person name="Haridas S."/>
            <person name="Albert R."/>
            <person name="Binder M."/>
            <person name="Bloem J."/>
            <person name="Labutti K."/>
            <person name="Salamov A."/>
            <person name="Andreopoulos B."/>
            <person name="Baker S."/>
            <person name="Barry K."/>
            <person name="Bills G."/>
            <person name="Bluhm B."/>
            <person name="Cannon C."/>
            <person name="Castanera R."/>
            <person name="Culley D."/>
            <person name="Daum C."/>
            <person name="Ezra D."/>
            <person name="Gonzalez J."/>
            <person name="Henrissat B."/>
            <person name="Kuo A."/>
            <person name="Liang C."/>
            <person name="Lipzen A."/>
            <person name="Lutzoni F."/>
            <person name="Magnuson J."/>
            <person name="Mondo S."/>
            <person name="Nolan M."/>
            <person name="Ohm R."/>
            <person name="Pangilinan J."/>
            <person name="Park H.-J."/>
            <person name="Ramirez L."/>
            <person name="Alfaro M."/>
            <person name="Sun H."/>
            <person name="Tritt A."/>
            <person name="Yoshinaga Y."/>
            <person name="Zwiers L.-H."/>
            <person name="Turgeon B."/>
            <person name="Goodwin S."/>
            <person name="Spatafora J."/>
            <person name="Crous P."/>
            <person name="Grigoriev I."/>
        </authorList>
    </citation>
    <scope>NUCLEOTIDE SEQUENCE</scope>
    <source>
        <strain evidence="3">CBS 130266</strain>
    </source>
</reference>
<protein>
    <submittedName>
        <fullName evidence="3">PX domain protein</fullName>
    </submittedName>
</protein>